<dbReference type="SUPFAM" id="SSF55021">
    <property type="entry name" value="ACT-like"/>
    <property type="match status" value="1"/>
</dbReference>
<organism evidence="3 4">
    <name type="scientific">Pseudonocardia yunnanensis</name>
    <dbReference type="NCBI Taxonomy" id="58107"/>
    <lineage>
        <taxon>Bacteria</taxon>
        <taxon>Bacillati</taxon>
        <taxon>Actinomycetota</taxon>
        <taxon>Actinomycetes</taxon>
        <taxon>Pseudonocardiales</taxon>
        <taxon>Pseudonocardiaceae</taxon>
        <taxon>Pseudonocardia</taxon>
    </lineage>
</organism>
<evidence type="ECO:0000259" key="2">
    <source>
        <dbReference type="PROSITE" id="PS51671"/>
    </source>
</evidence>
<dbReference type="Proteomes" id="UP001597114">
    <property type="component" value="Unassembled WGS sequence"/>
</dbReference>
<evidence type="ECO:0000256" key="1">
    <source>
        <dbReference type="SAM" id="MobiDB-lite"/>
    </source>
</evidence>
<dbReference type="RefSeq" id="WP_379658929.1">
    <property type="nucleotide sequence ID" value="NZ_JBHUCO010000005.1"/>
</dbReference>
<name>A0ABW4EPY0_9PSEU</name>
<dbReference type="CDD" id="cd04870">
    <property type="entry name" value="ACT_PSP_1"/>
    <property type="match status" value="1"/>
</dbReference>
<dbReference type="InterPro" id="IPR002912">
    <property type="entry name" value="ACT_dom"/>
</dbReference>
<evidence type="ECO:0000313" key="3">
    <source>
        <dbReference type="EMBL" id="MFD1516753.1"/>
    </source>
</evidence>
<dbReference type="InterPro" id="IPR049148">
    <property type="entry name" value="PSP_ACT"/>
</dbReference>
<feature type="domain" description="ACT" evidence="2">
    <location>
        <begin position="7"/>
        <end position="86"/>
    </location>
</feature>
<comment type="caution">
    <text evidence="3">The sequence shown here is derived from an EMBL/GenBank/DDBJ whole genome shotgun (WGS) entry which is preliminary data.</text>
</comment>
<reference evidence="4" key="1">
    <citation type="journal article" date="2019" name="Int. J. Syst. Evol. Microbiol.">
        <title>The Global Catalogue of Microorganisms (GCM) 10K type strain sequencing project: providing services to taxonomists for standard genome sequencing and annotation.</title>
        <authorList>
            <consortium name="The Broad Institute Genomics Platform"/>
            <consortium name="The Broad Institute Genome Sequencing Center for Infectious Disease"/>
            <person name="Wu L."/>
            <person name="Ma J."/>
        </authorList>
    </citation>
    <scope>NUCLEOTIDE SEQUENCE [LARGE SCALE GENOMIC DNA]</scope>
    <source>
        <strain evidence="4">CCM 7043</strain>
    </source>
</reference>
<dbReference type="InterPro" id="IPR045865">
    <property type="entry name" value="ACT-like_dom_sf"/>
</dbReference>
<dbReference type="Gene3D" id="3.30.70.260">
    <property type="match status" value="2"/>
</dbReference>
<evidence type="ECO:0000313" key="4">
    <source>
        <dbReference type="Proteomes" id="UP001597114"/>
    </source>
</evidence>
<feature type="non-terminal residue" evidence="3">
    <location>
        <position position="160"/>
    </location>
</feature>
<dbReference type="EMBL" id="JBHUCO010000005">
    <property type="protein sequence ID" value="MFD1516753.1"/>
    <property type="molecule type" value="Genomic_DNA"/>
</dbReference>
<sequence length="160" mass="16685">MTDTTVLITVTGPDRPGVSSVLFAALIRHGVDLLDVEQVVIRGQLTLGALVAAHHDPEGLQEAVEQAMASISMNVQTSLEVPDDRSVRQRATHVVLVIGSPITARAFGAIAQALAGVGANIDSIRRVADYPVTGLELMVSPDPSGGSEAHPPGTLRARLV</sequence>
<feature type="region of interest" description="Disordered" evidence="1">
    <location>
        <begin position="139"/>
        <end position="160"/>
    </location>
</feature>
<keyword evidence="4" id="KW-1185">Reference proteome</keyword>
<gene>
    <name evidence="3" type="ORF">ACFSJD_04595</name>
</gene>
<proteinExistence type="predicted"/>
<dbReference type="Pfam" id="PF21086">
    <property type="entry name" value="ACT_PSP_2"/>
    <property type="match status" value="1"/>
</dbReference>
<dbReference type="Pfam" id="PF13740">
    <property type="entry name" value="ACT_6"/>
    <property type="match status" value="1"/>
</dbReference>
<protein>
    <submittedName>
        <fullName evidence="3">ACT domain-containing protein</fullName>
    </submittedName>
</protein>
<dbReference type="PROSITE" id="PS51671">
    <property type="entry name" value="ACT"/>
    <property type="match status" value="1"/>
</dbReference>
<accession>A0ABW4EPY0</accession>